<accession>A0AC60PP00</accession>
<evidence type="ECO:0000313" key="1">
    <source>
        <dbReference type="EMBL" id="KAG0422752.1"/>
    </source>
</evidence>
<dbReference type="EMBL" id="JABSTQ010010185">
    <property type="protein sequence ID" value="KAG0422752.1"/>
    <property type="molecule type" value="Genomic_DNA"/>
</dbReference>
<proteinExistence type="predicted"/>
<keyword evidence="2" id="KW-1185">Reference proteome</keyword>
<sequence>MRQASAVIRGSHSPTRHTQDVMDQNLKEESGDTYVHSTNFRSVVDNKNSGSKCAVGSRPGTRVGRDVARKKAAEDAMTGVMTRESRTDVRNGVDVCVRPPAGAAIDGRLERDRRRVPRFRSAAQAQRDTTAAGWNLAEAATRRSFDSAGLRRRRERAVSRSSCRFTIMSARGFRRRLYRVPVDCFVGTPRQGSTLD</sequence>
<dbReference type="Proteomes" id="UP000805193">
    <property type="component" value="Unassembled WGS sequence"/>
</dbReference>
<organism evidence="1 2">
    <name type="scientific">Ixodes persulcatus</name>
    <name type="common">Taiga tick</name>
    <dbReference type="NCBI Taxonomy" id="34615"/>
    <lineage>
        <taxon>Eukaryota</taxon>
        <taxon>Metazoa</taxon>
        <taxon>Ecdysozoa</taxon>
        <taxon>Arthropoda</taxon>
        <taxon>Chelicerata</taxon>
        <taxon>Arachnida</taxon>
        <taxon>Acari</taxon>
        <taxon>Parasitiformes</taxon>
        <taxon>Ixodida</taxon>
        <taxon>Ixodoidea</taxon>
        <taxon>Ixodidae</taxon>
        <taxon>Ixodinae</taxon>
        <taxon>Ixodes</taxon>
    </lineage>
</organism>
<gene>
    <name evidence="1" type="ORF">HPB47_001445</name>
</gene>
<comment type="caution">
    <text evidence="1">The sequence shown here is derived from an EMBL/GenBank/DDBJ whole genome shotgun (WGS) entry which is preliminary data.</text>
</comment>
<evidence type="ECO:0000313" key="2">
    <source>
        <dbReference type="Proteomes" id="UP000805193"/>
    </source>
</evidence>
<protein>
    <submittedName>
        <fullName evidence="1">Uncharacterized protein</fullName>
    </submittedName>
</protein>
<name>A0AC60PP00_IXOPE</name>
<reference evidence="1 2" key="1">
    <citation type="journal article" date="2020" name="Cell">
        <title>Large-Scale Comparative Analyses of Tick Genomes Elucidate Their Genetic Diversity and Vector Capacities.</title>
        <authorList>
            <consortium name="Tick Genome and Microbiome Consortium (TIGMIC)"/>
            <person name="Jia N."/>
            <person name="Wang J."/>
            <person name="Shi W."/>
            <person name="Du L."/>
            <person name="Sun Y."/>
            <person name="Zhan W."/>
            <person name="Jiang J.F."/>
            <person name="Wang Q."/>
            <person name="Zhang B."/>
            <person name="Ji P."/>
            <person name="Bell-Sakyi L."/>
            <person name="Cui X.M."/>
            <person name="Yuan T.T."/>
            <person name="Jiang B.G."/>
            <person name="Yang W.F."/>
            <person name="Lam T.T."/>
            <person name="Chang Q.C."/>
            <person name="Ding S.J."/>
            <person name="Wang X.J."/>
            <person name="Zhu J.G."/>
            <person name="Ruan X.D."/>
            <person name="Zhao L."/>
            <person name="Wei J.T."/>
            <person name="Ye R.Z."/>
            <person name="Que T.C."/>
            <person name="Du C.H."/>
            <person name="Zhou Y.H."/>
            <person name="Cheng J.X."/>
            <person name="Dai P.F."/>
            <person name="Guo W.B."/>
            <person name="Han X.H."/>
            <person name="Huang E.J."/>
            <person name="Li L.F."/>
            <person name="Wei W."/>
            <person name="Gao Y.C."/>
            <person name="Liu J.Z."/>
            <person name="Shao H.Z."/>
            <person name="Wang X."/>
            <person name="Wang C.C."/>
            <person name="Yang T.C."/>
            <person name="Huo Q.B."/>
            <person name="Li W."/>
            <person name="Chen H.Y."/>
            <person name="Chen S.E."/>
            <person name="Zhou L.G."/>
            <person name="Ni X.B."/>
            <person name="Tian J.H."/>
            <person name="Sheng Y."/>
            <person name="Liu T."/>
            <person name="Pan Y.S."/>
            <person name="Xia L.Y."/>
            <person name="Li J."/>
            <person name="Zhao F."/>
            <person name="Cao W.C."/>
        </authorList>
    </citation>
    <scope>NUCLEOTIDE SEQUENCE [LARGE SCALE GENOMIC DNA]</scope>
    <source>
        <strain evidence="1">Iper-2018</strain>
    </source>
</reference>